<proteinExistence type="predicted"/>
<protein>
    <submittedName>
        <fullName evidence="1">Uncharacterized protein</fullName>
    </submittedName>
</protein>
<feature type="non-terminal residue" evidence="1">
    <location>
        <position position="1"/>
    </location>
</feature>
<evidence type="ECO:0000313" key="1">
    <source>
        <dbReference type="EMBL" id="SVE38678.1"/>
    </source>
</evidence>
<dbReference type="AlphaFoldDB" id="A0A383D476"/>
<gene>
    <name evidence="1" type="ORF">METZ01_LOCUS491532</name>
</gene>
<reference evidence="1" key="1">
    <citation type="submission" date="2018-05" db="EMBL/GenBank/DDBJ databases">
        <authorList>
            <person name="Lanie J.A."/>
            <person name="Ng W.-L."/>
            <person name="Kazmierczak K.M."/>
            <person name="Andrzejewski T.M."/>
            <person name="Davidsen T.M."/>
            <person name="Wayne K.J."/>
            <person name="Tettelin H."/>
            <person name="Glass J.I."/>
            <person name="Rusch D."/>
            <person name="Podicherti R."/>
            <person name="Tsui H.-C.T."/>
            <person name="Winkler M.E."/>
        </authorList>
    </citation>
    <scope>NUCLEOTIDE SEQUENCE</scope>
</reference>
<organism evidence="1">
    <name type="scientific">marine metagenome</name>
    <dbReference type="NCBI Taxonomy" id="408172"/>
    <lineage>
        <taxon>unclassified sequences</taxon>
        <taxon>metagenomes</taxon>
        <taxon>ecological metagenomes</taxon>
    </lineage>
</organism>
<dbReference type="EMBL" id="UINC01213760">
    <property type="protein sequence ID" value="SVE38678.1"/>
    <property type="molecule type" value="Genomic_DNA"/>
</dbReference>
<accession>A0A383D476</accession>
<name>A0A383D476_9ZZZZ</name>
<sequence length="225" mass="24321">IANIVGNKLNSDVLYMTATPNIKSSSKTYYDPSGSPSTPEWSSTNPVFYEVKVTFTDEDNRRHFFNSGGELRFSATLAGVDAAHAQSVDWQTMLSVIQTIKLSHSSTESSASLGTPGYGFNMLTDTYQLVYTKGGTGDYAGNQINIEAKLSGTTSIDIKIEFDDVHIADEGTWTTIDGGITYTGDWTGTDYVAGTLTVQVDELRPVDSPNGVTLSSPIYSHISEL</sequence>